<dbReference type="InterPro" id="IPR036013">
    <property type="entry name" value="Band_7/SPFH_dom_sf"/>
</dbReference>
<proteinExistence type="predicted"/>
<dbReference type="Proteomes" id="UP000286050">
    <property type="component" value="Unassembled WGS sequence"/>
</dbReference>
<evidence type="ECO:0000259" key="2">
    <source>
        <dbReference type="SMART" id="SM00244"/>
    </source>
</evidence>
<reference evidence="3 4" key="1">
    <citation type="submission" date="2018-08" db="EMBL/GenBank/DDBJ databases">
        <title>A genome reference for cultivated species of the human gut microbiota.</title>
        <authorList>
            <person name="Zou Y."/>
            <person name="Xue W."/>
            <person name="Luo G."/>
        </authorList>
    </citation>
    <scope>NUCLEOTIDE SEQUENCE [LARGE SCALE GENOMIC DNA]</scope>
    <source>
        <strain evidence="3 4">AM30-5LB</strain>
    </source>
</reference>
<dbReference type="RefSeq" id="WP_118271337.1">
    <property type="nucleotide sequence ID" value="NZ_QSJI01000001.1"/>
</dbReference>
<evidence type="ECO:0000256" key="1">
    <source>
        <dbReference type="SAM" id="Phobius"/>
    </source>
</evidence>
<dbReference type="Gene3D" id="3.30.479.30">
    <property type="entry name" value="Band 7 domain"/>
    <property type="match status" value="1"/>
</dbReference>
<keyword evidence="1" id="KW-0472">Membrane</keyword>
<dbReference type="InterPro" id="IPR001107">
    <property type="entry name" value="Band_7"/>
</dbReference>
<dbReference type="AlphaFoldDB" id="A0A414G0A5"/>
<dbReference type="SMART" id="SM00244">
    <property type="entry name" value="PHB"/>
    <property type="match status" value="1"/>
</dbReference>
<dbReference type="PANTHER" id="PTHR43446">
    <property type="entry name" value="MEMBRANE PROTEIN-RELATED"/>
    <property type="match status" value="1"/>
</dbReference>
<evidence type="ECO:0000313" key="3">
    <source>
        <dbReference type="EMBL" id="RHD57567.1"/>
    </source>
</evidence>
<dbReference type="SUPFAM" id="SSF117892">
    <property type="entry name" value="Band 7/SPFH domain"/>
    <property type="match status" value="1"/>
</dbReference>
<feature type="transmembrane region" description="Helical" evidence="1">
    <location>
        <begin position="47"/>
        <end position="66"/>
    </location>
</feature>
<dbReference type="CDD" id="cd03402">
    <property type="entry name" value="SPFH_like_u2"/>
    <property type="match status" value="1"/>
</dbReference>
<protein>
    <submittedName>
        <fullName evidence="3">SPFH domain-containing protein</fullName>
    </submittedName>
</protein>
<sequence length="343" mass="36415">MSVEKQLKATSGYGMLATVIAALLAIVGLFIWSIAGIAGTPDGVDAPAVYGWGLGLSIVAFCFWFLPLNGFFSLQPGQARVCILFGKYVGTVRDEGFFWANPFFSRSMGVSGASEDAMAAAAAKASLSLSESVKAAGNAAKGLSTTISTRVRTLNGERLKVNDKMGNPIEIATVVVWHVADTAKALFDVDDYQSYVAMQAETALRHVASVYAYDHLEDESDAAGAITLRANVEEVSEALRRELAARLAPAGVEVDDARLTHLAYSPEIAQAMLRRQQAEAVIAARKKIVEGAVSMVDMAVKEMAAGGTIELDDERKAQMASNLMVVLCGESEAHPVLNAGSLY</sequence>
<feature type="transmembrane region" description="Helical" evidence="1">
    <location>
        <begin position="12"/>
        <end position="35"/>
    </location>
</feature>
<dbReference type="EMBL" id="QSJI01000001">
    <property type="protein sequence ID" value="RHD57567.1"/>
    <property type="molecule type" value="Genomic_DNA"/>
</dbReference>
<dbReference type="PANTHER" id="PTHR43446:SF1">
    <property type="entry name" value="BAND 7 DOMAIN-CONTAINING PROTEIN"/>
    <property type="match status" value="1"/>
</dbReference>
<accession>A0A414G0A5</accession>
<keyword evidence="1" id="KW-1133">Transmembrane helix</keyword>
<feature type="domain" description="Band 7" evidence="2">
    <location>
        <begin position="69"/>
        <end position="276"/>
    </location>
</feature>
<dbReference type="Pfam" id="PF01145">
    <property type="entry name" value="Band_7"/>
    <property type="match status" value="1"/>
</dbReference>
<gene>
    <name evidence="3" type="ORF">DW787_01635</name>
</gene>
<comment type="caution">
    <text evidence="3">The sequence shown here is derived from an EMBL/GenBank/DDBJ whole genome shotgun (WGS) entry which is preliminary data.</text>
</comment>
<keyword evidence="1" id="KW-0812">Transmembrane</keyword>
<evidence type="ECO:0000313" key="4">
    <source>
        <dbReference type="Proteomes" id="UP000286050"/>
    </source>
</evidence>
<name>A0A414G0A5_9ACTN</name>
<organism evidence="3 4">
    <name type="scientific">Collinsella intestinalis</name>
    <dbReference type="NCBI Taxonomy" id="147207"/>
    <lineage>
        <taxon>Bacteria</taxon>
        <taxon>Bacillati</taxon>
        <taxon>Actinomycetota</taxon>
        <taxon>Coriobacteriia</taxon>
        <taxon>Coriobacteriales</taxon>
        <taxon>Coriobacteriaceae</taxon>
        <taxon>Collinsella</taxon>
    </lineage>
</organism>